<sequence length="121" mass="14064">MRLNQQPLILAQTKRAGYVANRLLKTQEHRQGRVDRRHHLPHPRHPPIIEMDREQQLNDLDLQQPSLLSDGRGDRFGFRLASQFSQFHTLELCPLFCFLGLASQFPIEEDANERDPNKVAS</sequence>
<organism evidence="1 2">
    <name type="scientific">Rhododendron molle</name>
    <name type="common">Chinese azalea</name>
    <name type="synonym">Azalea mollis</name>
    <dbReference type="NCBI Taxonomy" id="49168"/>
    <lineage>
        <taxon>Eukaryota</taxon>
        <taxon>Viridiplantae</taxon>
        <taxon>Streptophyta</taxon>
        <taxon>Embryophyta</taxon>
        <taxon>Tracheophyta</taxon>
        <taxon>Spermatophyta</taxon>
        <taxon>Magnoliopsida</taxon>
        <taxon>eudicotyledons</taxon>
        <taxon>Gunneridae</taxon>
        <taxon>Pentapetalae</taxon>
        <taxon>asterids</taxon>
        <taxon>Ericales</taxon>
        <taxon>Ericaceae</taxon>
        <taxon>Ericoideae</taxon>
        <taxon>Rhodoreae</taxon>
        <taxon>Rhododendron</taxon>
    </lineage>
</organism>
<reference evidence="1" key="1">
    <citation type="submission" date="2022-02" db="EMBL/GenBank/DDBJ databases">
        <title>Plant Genome Project.</title>
        <authorList>
            <person name="Zhang R.-G."/>
        </authorList>
    </citation>
    <scope>NUCLEOTIDE SEQUENCE</scope>
    <source>
        <strain evidence="1">AT1</strain>
    </source>
</reference>
<comment type="caution">
    <text evidence="1">The sequence shown here is derived from an EMBL/GenBank/DDBJ whole genome shotgun (WGS) entry which is preliminary data.</text>
</comment>
<evidence type="ECO:0000313" key="2">
    <source>
        <dbReference type="Proteomes" id="UP001062846"/>
    </source>
</evidence>
<dbReference type="EMBL" id="CM046388">
    <property type="protein sequence ID" value="KAI8574116.1"/>
    <property type="molecule type" value="Genomic_DNA"/>
</dbReference>
<accession>A0ACC0Q9I7</accession>
<name>A0ACC0Q9I7_RHOML</name>
<evidence type="ECO:0000313" key="1">
    <source>
        <dbReference type="EMBL" id="KAI8574116.1"/>
    </source>
</evidence>
<protein>
    <submittedName>
        <fullName evidence="1">Uncharacterized protein</fullName>
    </submittedName>
</protein>
<gene>
    <name evidence="1" type="ORF">RHMOL_Rhmol01G0329300</name>
</gene>
<proteinExistence type="predicted"/>
<keyword evidence="2" id="KW-1185">Reference proteome</keyword>
<dbReference type="Proteomes" id="UP001062846">
    <property type="component" value="Chromosome 1"/>
</dbReference>